<evidence type="ECO:0000313" key="1">
    <source>
        <dbReference type="EMBL" id="CAH3155460.1"/>
    </source>
</evidence>
<proteinExistence type="predicted"/>
<evidence type="ECO:0000313" key="2">
    <source>
        <dbReference type="Proteomes" id="UP001159428"/>
    </source>
</evidence>
<dbReference type="Proteomes" id="UP001159428">
    <property type="component" value="Unassembled WGS sequence"/>
</dbReference>
<keyword evidence="2" id="KW-1185">Reference proteome</keyword>
<dbReference type="AlphaFoldDB" id="A0AAU9XTH7"/>
<sequence>MGLCRNFAELNFDPEQDFGLKSAKVSLHILVMFVLELTVSTRTMKMTEHPLREVVVMIQYCLIVIMKKVLTVMMRQNVNKFVQESILHLMEMKQKIGCSMNHFEELLKWGRDLHKSGNINAAIHWPKKWDEVQSLLKELGISEPNHLWICFSKDLPCHH</sequence>
<accession>A0AAU9XTH7</accession>
<feature type="non-terminal residue" evidence="1">
    <location>
        <position position="159"/>
    </location>
</feature>
<protein>
    <submittedName>
        <fullName evidence="1">Uncharacterized protein</fullName>
    </submittedName>
</protein>
<dbReference type="EMBL" id="CALNXJ010000058">
    <property type="protein sequence ID" value="CAH3155460.1"/>
    <property type="molecule type" value="Genomic_DNA"/>
</dbReference>
<gene>
    <name evidence="1" type="ORF">PMEA_00027992</name>
</gene>
<name>A0AAU9XTH7_9CNID</name>
<organism evidence="1 2">
    <name type="scientific">Pocillopora meandrina</name>
    <dbReference type="NCBI Taxonomy" id="46732"/>
    <lineage>
        <taxon>Eukaryota</taxon>
        <taxon>Metazoa</taxon>
        <taxon>Cnidaria</taxon>
        <taxon>Anthozoa</taxon>
        <taxon>Hexacorallia</taxon>
        <taxon>Scleractinia</taxon>
        <taxon>Astrocoeniina</taxon>
        <taxon>Pocilloporidae</taxon>
        <taxon>Pocillopora</taxon>
    </lineage>
</organism>
<reference evidence="1 2" key="1">
    <citation type="submission" date="2022-05" db="EMBL/GenBank/DDBJ databases">
        <authorList>
            <consortium name="Genoscope - CEA"/>
            <person name="William W."/>
        </authorList>
    </citation>
    <scope>NUCLEOTIDE SEQUENCE [LARGE SCALE GENOMIC DNA]</scope>
</reference>
<comment type="caution">
    <text evidence="1">The sequence shown here is derived from an EMBL/GenBank/DDBJ whole genome shotgun (WGS) entry which is preliminary data.</text>
</comment>